<accession>A0AAC8WJS6</accession>
<dbReference type="Proteomes" id="UP000068516">
    <property type="component" value="Chromosome"/>
</dbReference>
<gene>
    <name evidence="2" type="ORF">RN92_06270</name>
</gene>
<dbReference type="EMBL" id="CP013336">
    <property type="protein sequence ID" value="ALQ35513.1"/>
    <property type="molecule type" value="Genomic_DNA"/>
</dbReference>
<dbReference type="GeneID" id="60659203"/>
<dbReference type="AlphaFoldDB" id="A0AAC8WJS6"/>
<evidence type="ECO:0000259" key="1">
    <source>
        <dbReference type="Pfam" id="PF20557"/>
    </source>
</evidence>
<reference evidence="2 3" key="1">
    <citation type="submission" date="2015-11" db="EMBL/GenBank/DDBJ databases">
        <authorList>
            <person name="Kook J.-K."/>
            <person name="Park S.-N."/>
            <person name="Lim Y.K."/>
            <person name="Jo E."/>
        </authorList>
    </citation>
    <scope>NUCLEOTIDE SEQUENCE [LARGE SCALE GENOMIC DNA]</scope>
    <source>
        <strain evidence="2 3">ChDC F206</strain>
    </source>
</reference>
<proteinExistence type="predicted"/>
<dbReference type="InterPro" id="IPR046787">
    <property type="entry name" value="DnaT_2"/>
</dbReference>
<dbReference type="RefSeq" id="WP_029492008.1">
    <property type="nucleotide sequence ID" value="NZ_ATKH01000063.1"/>
</dbReference>
<evidence type="ECO:0000313" key="2">
    <source>
        <dbReference type="EMBL" id="ALQ35513.1"/>
    </source>
</evidence>
<organism evidence="2 3">
    <name type="scientific">Fusobacterium hwasookii ChDC F206</name>
    <dbReference type="NCBI Taxonomy" id="1307443"/>
    <lineage>
        <taxon>Bacteria</taxon>
        <taxon>Fusobacteriati</taxon>
        <taxon>Fusobacteriota</taxon>
        <taxon>Fusobacteriia</taxon>
        <taxon>Fusobacteriales</taxon>
        <taxon>Fusobacteriaceae</taxon>
        <taxon>Fusobacterium</taxon>
    </lineage>
</organism>
<feature type="domain" description="Putative DnaT-like" evidence="1">
    <location>
        <begin position="4"/>
        <end position="118"/>
    </location>
</feature>
<protein>
    <recommendedName>
        <fullName evidence="1">Putative DnaT-like domain-containing protein</fullName>
    </recommendedName>
</protein>
<evidence type="ECO:0000313" key="3">
    <source>
        <dbReference type="Proteomes" id="UP000068516"/>
    </source>
</evidence>
<sequence>MIGYVSLDEAKEFIKNRYEEVSEQELSKGLYKALDKIESLMIRDSGRNETQELIFPRINESKVPDEIKKAQILEAYSIVKDLDDDNTSDIEKGIASKSIGDMSISYNNNKNNQIGATIFASSQAKSILYKYVRKTYDWS</sequence>
<name>A0AAC8WJS6_9FUSO</name>
<dbReference type="Pfam" id="PF20557">
    <property type="entry name" value="DnaT_2"/>
    <property type="match status" value="1"/>
</dbReference>